<feature type="transmembrane region" description="Helical" evidence="6">
    <location>
        <begin position="260"/>
        <end position="280"/>
    </location>
</feature>
<name>A0AAW7JNP6_9ACTN</name>
<feature type="transmembrane region" description="Helical" evidence="6">
    <location>
        <begin position="189"/>
        <end position="210"/>
    </location>
</feature>
<proteinExistence type="predicted"/>
<sequence>MHKHTDMLWEKMLLRYRALSAPVKASFWFALCSFVQKGISFITVPFFTRLMSAEQYGLYSLYLSWDSIIIIFATLNLSYQVFNNGLLKYSDDEDGYTTSMMGLSGVCTSILFVLYLIFHEKINALSGLNTPLFLLMFVQYYFSQAVSLWIVKEKYHYRYKGAVAVTLTLAVASSAFGIVAVMLSEDKVFARVASIALMYLLIGAIIIINMLSKSRTLLSRKYWKYVLLLNLPLIPHYLSLTALGSVDRILINSICGATAVAYYSVAFNVASVLKVLLSSINNSFIPWFYQSMRSKNDDDISMVSTELLIGVAGVSLLPALFGPEIISILGSPDYMEGVWIMPAVSAGVYFTFVYSLFSNFELYYDESRIMMVASIGAALFDMAINFALLPVFGFIAAGYVSLACYILLSIFHFAGMKLVSREKGHGAIPFNMKSIVTVSAGVLALSIVVLCLYCSSIARYLAIVLLFVGIILKRKKLVSVIRKMK</sequence>
<feature type="transmembrane region" description="Helical" evidence="6">
    <location>
        <begin position="435"/>
        <end position="453"/>
    </location>
</feature>
<evidence type="ECO:0000256" key="5">
    <source>
        <dbReference type="ARBA" id="ARBA00023136"/>
    </source>
</evidence>
<dbReference type="AlphaFoldDB" id="A0AAW7JNP6"/>
<evidence type="ECO:0000256" key="4">
    <source>
        <dbReference type="ARBA" id="ARBA00022989"/>
    </source>
</evidence>
<dbReference type="GO" id="GO:0005886">
    <property type="term" value="C:plasma membrane"/>
    <property type="evidence" value="ECO:0007669"/>
    <property type="project" value="UniProtKB-SubCell"/>
</dbReference>
<feature type="transmembrane region" description="Helical" evidence="6">
    <location>
        <begin position="222"/>
        <end position="240"/>
    </location>
</feature>
<feature type="transmembrane region" description="Helical" evidence="6">
    <location>
        <begin position="21"/>
        <end position="47"/>
    </location>
</feature>
<evidence type="ECO:0000256" key="3">
    <source>
        <dbReference type="ARBA" id="ARBA00022692"/>
    </source>
</evidence>
<feature type="transmembrane region" description="Helical" evidence="6">
    <location>
        <begin position="369"/>
        <end position="388"/>
    </location>
</feature>
<comment type="subcellular location">
    <subcellularLocation>
        <location evidence="1">Cell membrane</location>
        <topology evidence="1">Multi-pass membrane protein</topology>
    </subcellularLocation>
</comment>
<dbReference type="InterPro" id="IPR002797">
    <property type="entry name" value="Polysacc_synth"/>
</dbReference>
<feature type="transmembrane region" description="Helical" evidence="6">
    <location>
        <begin position="163"/>
        <end position="183"/>
    </location>
</feature>
<evidence type="ECO:0000256" key="1">
    <source>
        <dbReference type="ARBA" id="ARBA00004651"/>
    </source>
</evidence>
<feature type="transmembrane region" description="Helical" evidence="6">
    <location>
        <begin position="59"/>
        <end position="79"/>
    </location>
</feature>
<feature type="transmembrane region" description="Helical" evidence="6">
    <location>
        <begin position="394"/>
        <end position="414"/>
    </location>
</feature>
<dbReference type="EMBL" id="JAUEIR010000002">
    <property type="protein sequence ID" value="MDN0068605.1"/>
    <property type="molecule type" value="Genomic_DNA"/>
</dbReference>
<comment type="caution">
    <text evidence="7">The sequence shown here is derived from an EMBL/GenBank/DDBJ whole genome shotgun (WGS) entry which is preliminary data.</text>
</comment>
<dbReference type="RefSeq" id="WP_289826683.1">
    <property type="nucleotide sequence ID" value="NZ_JAUEIR010000002.1"/>
</dbReference>
<dbReference type="Proteomes" id="UP001168505">
    <property type="component" value="Unassembled WGS sequence"/>
</dbReference>
<dbReference type="Pfam" id="PF01943">
    <property type="entry name" value="Polysacc_synt"/>
    <property type="match status" value="1"/>
</dbReference>
<evidence type="ECO:0000313" key="7">
    <source>
        <dbReference type="EMBL" id="MDN0068605.1"/>
    </source>
</evidence>
<feature type="transmembrane region" description="Helical" evidence="6">
    <location>
        <begin position="339"/>
        <end position="357"/>
    </location>
</feature>
<keyword evidence="2" id="KW-1003">Cell membrane</keyword>
<reference evidence="7" key="1">
    <citation type="submission" date="2023-06" db="EMBL/GenBank/DDBJ databases">
        <authorList>
            <person name="Zeman M."/>
            <person name="Kubasova T."/>
            <person name="Jahodarova E."/>
            <person name="Nykrynova M."/>
            <person name="Rychlik I."/>
        </authorList>
    </citation>
    <scope>NUCLEOTIDE SEQUENCE</scope>
    <source>
        <strain evidence="7">15_COKtk</strain>
    </source>
</reference>
<feature type="transmembrane region" description="Helical" evidence="6">
    <location>
        <begin position="459"/>
        <end position="475"/>
    </location>
</feature>
<feature type="transmembrane region" description="Helical" evidence="6">
    <location>
        <begin position="300"/>
        <end position="319"/>
    </location>
</feature>
<reference evidence="7" key="2">
    <citation type="submission" date="2023-08" db="EMBL/GenBank/DDBJ databases">
        <title>Identification and characterization of horizontal gene transfer across gut microbiota members of farm animals based on homology search.</title>
        <authorList>
            <person name="Schwarzerova J."/>
            <person name="Nykrynova M."/>
            <person name="Jureckova K."/>
            <person name="Cejkova D."/>
            <person name="Rychlik I."/>
        </authorList>
    </citation>
    <scope>NUCLEOTIDE SEQUENCE</scope>
    <source>
        <strain evidence="7">15_COKtk</strain>
    </source>
</reference>
<evidence type="ECO:0000256" key="2">
    <source>
        <dbReference type="ARBA" id="ARBA00022475"/>
    </source>
</evidence>
<gene>
    <name evidence="7" type="ORF">QVN40_02665</name>
</gene>
<protein>
    <submittedName>
        <fullName evidence="7">Oligosaccharide flippase family protein</fullName>
    </submittedName>
</protein>
<feature type="transmembrane region" description="Helical" evidence="6">
    <location>
        <begin position="100"/>
        <end position="118"/>
    </location>
</feature>
<keyword evidence="3 6" id="KW-0812">Transmembrane</keyword>
<accession>A0AAW7JNP6</accession>
<organism evidence="7 8">
    <name type="scientific">Collinsella ihumii</name>
    <dbReference type="NCBI Taxonomy" id="1720204"/>
    <lineage>
        <taxon>Bacteria</taxon>
        <taxon>Bacillati</taxon>
        <taxon>Actinomycetota</taxon>
        <taxon>Coriobacteriia</taxon>
        <taxon>Coriobacteriales</taxon>
        <taxon>Coriobacteriaceae</taxon>
        <taxon>Collinsella</taxon>
    </lineage>
</organism>
<dbReference type="PANTHER" id="PTHR30250:SF11">
    <property type="entry name" value="O-ANTIGEN TRANSPORTER-RELATED"/>
    <property type="match status" value="1"/>
</dbReference>
<evidence type="ECO:0000256" key="6">
    <source>
        <dbReference type="SAM" id="Phobius"/>
    </source>
</evidence>
<dbReference type="InterPro" id="IPR050833">
    <property type="entry name" value="Poly_Biosynth_Transport"/>
</dbReference>
<evidence type="ECO:0000313" key="8">
    <source>
        <dbReference type="Proteomes" id="UP001168505"/>
    </source>
</evidence>
<keyword evidence="5 6" id="KW-0472">Membrane</keyword>
<keyword evidence="4 6" id="KW-1133">Transmembrane helix</keyword>
<dbReference type="PANTHER" id="PTHR30250">
    <property type="entry name" value="PST FAMILY PREDICTED COLANIC ACID TRANSPORTER"/>
    <property type="match status" value="1"/>
</dbReference>